<evidence type="ECO:0000313" key="2">
    <source>
        <dbReference type="Proteomes" id="UP000005297"/>
    </source>
</evidence>
<name>Q0EWB9_9PROT</name>
<dbReference type="AlphaFoldDB" id="Q0EWB9"/>
<gene>
    <name evidence="1" type="ORF">SPV1_02903</name>
</gene>
<comment type="caution">
    <text evidence="1">The sequence shown here is derived from an EMBL/GenBank/DDBJ whole genome shotgun (WGS) entry which is preliminary data.</text>
</comment>
<dbReference type="Proteomes" id="UP000005297">
    <property type="component" value="Unassembled WGS sequence"/>
</dbReference>
<dbReference type="OrthoDB" id="6058284at2"/>
<dbReference type="STRING" id="314344.AL013_10430"/>
<keyword evidence="2" id="KW-1185">Reference proteome</keyword>
<evidence type="ECO:0000313" key="1">
    <source>
        <dbReference type="EMBL" id="EAU53552.1"/>
    </source>
</evidence>
<dbReference type="InParanoid" id="Q0EWB9"/>
<dbReference type="RefSeq" id="WP_009850878.1">
    <property type="nucleotide sequence ID" value="NZ_DS022295.1"/>
</dbReference>
<dbReference type="EMBL" id="AATS01000021">
    <property type="protein sequence ID" value="EAU53552.1"/>
    <property type="molecule type" value="Genomic_DNA"/>
</dbReference>
<protein>
    <submittedName>
        <fullName evidence="1">Uncharacterized protein</fullName>
    </submittedName>
</protein>
<accession>Q0EWB9</accession>
<reference evidence="1 2" key="1">
    <citation type="submission" date="2006-09" db="EMBL/GenBank/DDBJ databases">
        <authorList>
            <person name="Emerson D."/>
            <person name="Ferriera S."/>
            <person name="Johnson J."/>
            <person name="Kravitz S."/>
            <person name="Halpern A."/>
            <person name="Remington K."/>
            <person name="Beeson K."/>
            <person name="Tran B."/>
            <person name="Rogers Y.-H."/>
            <person name="Friedman R."/>
            <person name="Venter J.C."/>
        </authorList>
    </citation>
    <scope>NUCLEOTIDE SEQUENCE [LARGE SCALE GENOMIC DNA]</scope>
    <source>
        <strain evidence="1 2">PV-1</strain>
    </source>
</reference>
<dbReference type="eggNOG" id="ENOG50336AF">
    <property type="taxonomic scope" value="Bacteria"/>
</dbReference>
<proteinExistence type="predicted"/>
<organism evidence="1 2">
    <name type="scientific">Mariprofundus ferrooxydans PV-1</name>
    <dbReference type="NCBI Taxonomy" id="314345"/>
    <lineage>
        <taxon>Bacteria</taxon>
        <taxon>Pseudomonadati</taxon>
        <taxon>Pseudomonadota</taxon>
        <taxon>Candidatius Mariprofundia</taxon>
        <taxon>Mariprofundales</taxon>
        <taxon>Mariprofundaceae</taxon>
        <taxon>Mariprofundus</taxon>
    </lineage>
</organism>
<dbReference type="HOGENOM" id="CLU_161350_0_0_0"/>
<sequence length="114" mass="12815">MAFDLDRDSVLSALTKHIGKSRGITARQLVSEVTWKTPSDAHCRRLRHIIEDLRDEGHHICGHPSSGYFIAANEQELNDTCRFLTDRALASLKKVARMKKVSLPDIHGQLGLKI</sequence>